<protein>
    <recommendedName>
        <fullName evidence="9">AI-2E family transporter</fullName>
    </recommendedName>
</protein>
<name>A0A5E6MA65_9BACT</name>
<feature type="transmembrane region" description="Helical" evidence="6">
    <location>
        <begin position="312"/>
        <end position="333"/>
    </location>
</feature>
<feature type="transmembrane region" description="Helical" evidence="6">
    <location>
        <begin position="27"/>
        <end position="56"/>
    </location>
</feature>
<evidence type="ECO:0000256" key="2">
    <source>
        <dbReference type="ARBA" id="ARBA00009773"/>
    </source>
</evidence>
<keyword evidence="5 6" id="KW-0472">Membrane</keyword>
<dbReference type="OrthoDB" id="9793390at2"/>
<feature type="transmembrane region" description="Helical" evidence="6">
    <location>
        <begin position="76"/>
        <end position="99"/>
    </location>
</feature>
<dbReference type="RefSeq" id="WP_142659884.1">
    <property type="nucleotide sequence ID" value="NZ_CABFVA020000043.1"/>
</dbReference>
<feature type="transmembrane region" description="Helical" evidence="6">
    <location>
        <begin position="263"/>
        <end position="282"/>
    </location>
</feature>
<evidence type="ECO:0000256" key="5">
    <source>
        <dbReference type="ARBA" id="ARBA00023136"/>
    </source>
</evidence>
<feature type="transmembrane region" description="Helical" evidence="6">
    <location>
        <begin position="231"/>
        <end position="251"/>
    </location>
</feature>
<evidence type="ECO:0000313" key="8">
    <source>
        <dbReference type="Proteomes" id="UP000334923"/>
    </source>
</evidence>
<evidence type="ECO:0000256" key="4">
    <source>
        <dbReference type="ARBA" id="ARBA00022989"/>
    </source>
</evidence>
<accession>A0A5E6MA65</accession>
<feature type="transmembrane region" description="Helical" evidence="6">
    <location>
        <begin position="288"/>
        <end position="305"/>
    </location>
</feature>
<keyword evidence="3 6" id="KW-0812">Transmembrane</keyword>
<evidence type="ECO:0008006" key="9">
    <source>
        <dbReference type="Google" id="ProtNLM"/>
    </source>
</evidence>
<dbReference type="PANTHER" id="PTHR21716:SF61">
    <property type="entry name" value="BLR8064 PROTEIN"/>
    <property type="match status" value="1"/>
</dbReference>
<dbReference type="AlphaFoldDB" id="A0A5E6MA65"/>
<comment type="similarity">
    <text evidence="2">Belongs to the autoinducer-2 exporter (AI-2E) (TC 2.A.86) family.</text>
</comment>
<evidence type="ECO:0000256" key="3">
    <source>
        <dbReference type="ARBA" id="ARBA00022692"/>
    </source>
</evidence>
<sequence>MAVSKAGSVAAGPEEEQNGGFQANTRVVLALCLVALGFWTIQGFLVSMTWALVIAVASWPLYRWLRSRAPHWMQGIVLPILFTLVIGVALIGPLTYAAIKLGEEARVLTRWLAAIQKSGLPAPEWVNHIPAVGNWLFSTWNSSLGSPGAAETTLGHLDPAFVLRWTRTVGVQMLRRAEVLAFTLLTLFFLYRDGEALGKQVFRFARRLVGEIGVEYSRHCVSAIRATVNGLVLVSIGEGILLGVAYAIVGIADPVTLGGLTGILAMIPFLAPLVFGGVSIMLYAQGNLLFAIALFLFGSLVLFVADHFIRPGLIGGAAHLPFFWVLLGTLGGITSFGLLGLFLGPTVIAALLAAWYDFIGRVPEE</sequence>
<dbReference type="GO" id="GO:0016020">
    <property type="term" value="C:membrane"/>
    <property type="evidence" value="ECO:0007669"/>
    <property type="project" value="UniProtKB-SubCell"/>
</dbReference>
<organism evidence="7 8">
    <name type="scientific">Methylacidimicrobium tartarophylax</name>
    <dbReference type="NCBI Taxonomy" id="1041768"/>
    <lineage>
        <taxon>Bacteria</taxon>
        <taxon>Pseudomonadati</taxon>
        <taxon>Verrucomicrobiota</taxon>
        <taxon>Methylacidimicrobium</taxon>
    </lineage>
</organism>
<evidence type="ECO:0000256" key="1">
    <source>
        <dbReference type="ARBA" id="ARBA00004141"/>
    </source>
</evidence>
<dbReference type="Proteomes" id="UP000334923">
    <property type="component" value="Unassembled WGS sequence"/>
</dbReference>
<dbReference type="PANTHER" id="PTHR21716">
    <property type="entry name" value="TRANSMEMBRANE PROTEIN"/>
    <property type="match status" value="1"/>
</dbReference>
<comment type="subcellular location">
    <subcellularLocation>
        <location evidence="1">Membrane</location>
        <topology evidence="1">Multi-pass membrane protein</topology>
    </subcellularLocation>
</comment>
<dbReference type="InterPro" id="IPR002549">
    <property type="entry name" value="AI-2E-like"/>
</dbReference>
<proteinExistence type="inferred from homology"/>
<evidence type="ECO:0000313" key="7">
    <source>
        <dbReference type="EMBL" id="VVM06118.1"/>
    </source>
</evidence>
<dbReference type="Pfam" id="PF01594">
    <property type="entry name" value="AI-2E_transport"/>
    <property type="match status" value="1"/>
</dbReference>
<keyword evidence="4 6" id="KW-1133">Transmembrane helix</keyword>
<dbReference type="EMBL" id="CABFVA020000043">
    <property type="protein sequence ID" value="VVM06118.1"/>
    <property type="molecule type" value="Genomic_DNA"/>
</dbReference>
<keyword evidence="8" id="KW-1185">Reference proteome</keyword>
<evidence type="ECO:0000256" key="6">
    <source>
        <dbReference type="SAM" id="Phobius"/>
    </source>
</evidence>
<reference evidence="7 8" key="1">
    <citation type="submission" date="2019-09" db="EMBL/GenBank/DDBJ databases">
        <authorList>
            <person name="Cremers G."/>
        </authorList>
    </citation>
    <scope>NUCLEOTIDE SEQUENCE [LARGE SCALE GENOMIC DNA]</scope>
    <source>
        <strain evidence="7">4A</strain>
    </source>
</reference>
<gene>
    <name evidence="7" type="ORF">MAMT_00988</name>
</gene>